<accession>A0ABN6KSR1</accession>
<reference evidence="2 3" key="2">
    <citation type="journal article" date="2022" name="Microorganisms">
        <title>Complete Genome Sequences of Two Flavobacterium ammonificans Strains and a Flavobacterium ammoniigenes Strain of Ammonifying Bacterioplankton Isolated from Surface River Water.</title>
        <authorList>
            <person name="Suda W."/>
            <person name="Ogata Y."/>
            <person name="Shindo C."/>
            <person name="Watanabe K."/>
        </authorList>
    </citation>
    <scope>NUCLEOTIDE SEQUENCE [LARGE SCALE GENOMIC DNA]</scope>
    <source>
        <strain evidence="2 3">GENT11</strain>
    </source>
</reference>
<feature type="chain" id="PRO_5045706066" description="DUF4142 domain-containing protein" evidence="1">
    <location>
        <begin position="20"/>
        <end position="147"/>
    </location>
</feature>
<proteinExistence type="predicted"/>
<evidence type="ECO:0000313" key="3">
    <source>
        <dbReference type="Proteomes" id="UP001319865"/>
    </source>
</evidence>
<gene>
    <name evidence="2" type="primary">remF</name>
    <name evidence="2" type="ORF">GENT11_04960</name>
</gene>
<evidence type="ECO:0008006" key="4">
    <source>
        <dbReference type="Google" id="ProtNLM"/>
    </source>
</evidence>
<evidence type="ECO:0000313" key="2">
    <source>
        <dbReference type="EMBL" id="BDB52184.1"/>
    </source>
</evidence>
<dbReference type="Proteomes" id="UP001319865">
    <property type="component" value="Chromosome"/>
</dbReference>
<reference evidence="2 3" key="1">
    <citation type="journal article" date="2022" name="Int. J. Syst. Evol. Microbiol.">
        <title>Flavobacterium ammonificans sp. nov. and Flavobacterium ammoniigenes sp. nov., ammonifying bacteria isolated from surface river water.</title>
        <authorList>
            <person name="Watanabe K."/>
            <person name="Kitamura T."/>
            <person name="Ogata Y."/>
            <person name="Shindo C."/>
            <person name="Suda W."/>
        </authorList>
    </citation>
    <scope>NUCLEOTIDE SEQUENCE [LARGE SCALE GENOMIC DNA]</scope>
    <source>
        <strain evidence="2 3">GENT11</strain>
    </source>
</reference>
<dbReference type="RefSeq" id="WP_229330861.1">
    <property type="nucleotide sequence ID" value="NZ_AP025183.1"/>
</dbReference>
<protein>
    <recommendedName>
        <fullName evidence="4">DUF4142 domain-containing protein</fullName>
    </recommendedName>
</protein>
<keyword evidence="1" id="KW-0732">Signal</keyword>
<name>A0ABN6KSR1_9FLAO</name>
<evidence type="ECO:0000256" key="1">
    <source>
        <dbReference type="SAM" id="SignalP"/>
    </source>
</evidence>
<dbReference type="EMBL" id="AP025183">
    <property type="protein sequence ID" value="BDB52184.1"/>
    <property type="molecule type" value="Genomic_DNA"/>
</dbReference>
<feature type="signal peptide" evidence="1">
    <location>
        <begin position="1"/>
        <end position="19"/>
    </location>
</feature>
<organism evidence="2 3">
    <name type="scientific">Flavobacterium ammonificans</name>
    <dbReference type="NCBI Taxonomy" id="1751056"/>
    <lineage>
        <taxon>Bacteria</taxon>
        <taxon>Pseudomonadati</taxon>
        <taxon>Bacteroidota</taxon>
        <taxon>Flavobacteriia</taxon>
        <taxon>Flavobacteriales</taxon>
        <taxon>Flavobacteriaceae</taxon>
        <taxon>Flavobacterium</taxon>
    </lineage>
</organism>
<keyword evidence="3" id="KW-1185">Reference proteome</keyword>
<sequence>MKAKVSLICTLFLFLSAFAFGQKKVTPKSIIQRSALISKYHDNKELSSMPKKELLELCIERASVITKTLPYVALATKPGVTLVDLGIPDEADYRKLLDTQEEATFSYLETTTNFQRKILPYADKNKLISAILFYENLLKSLHEFEEQ</sequence>